<dbReference type="InterPro" id="IPR019301">
    <property type="entry name" value="Flagellar_prot_FlgJ_N"/>
</dbReference>
<dbReference type="AlphaFoldDB" id="A0A2M9FXR6"/>
<feature type="compositionally biased region" description="Low complexity" evidence="1">
    <location>
        <begin position="15"/>
        <end position="26"/>
    </location>
</feature>
<name>A0A2M9FXR6_9PROT</name>
<dbReference type="Proteomes" id="UP000229498">
    <property type="component" value="Unassembled WGS sequence"/>
</dbReference>
<dbReference type="RefSeq" id="WP_109794706.1">
    <property type="nucleotide sequence ID" value="NZ_PHIG01000047.1"/>
</dbReference>
<evidence type="ECO:0000313" key="4">
    <source>
        <dbReference type="Proteomes" id="UP000229498"/>
    </source>
</evidence>
<proteinExistence type="predicted"/>
<evidence type="ECO:0000313" key="3">
    <source>
        <dbReference type="EMBL" id="PJK28258.1"/>
    </source>
</evidence>
<dbReference type="Pfam" id="PF10135">
    <property type="entry name" value="Rod-binding"/>
    <property type="match status" value="1"/>
</dbReference>
<feature type="domain" description="Flagellar protein FlgJ N-terminal" evidence="2">
    <location>
        <begin position="48"/>
        <end position="93"/>
    </location>
</feature>
<keyword evidence="4" id="KW-1185">Reference proteome</keyword>
<evidence type="ECO:0000259" key="2">
    <source>
        <dbReference type="Pfam" id="PF10135"/>
    </source>
</evidence>
<comment type="caution">
    <text evidence="3">The sequence shown here is derived from an EMBL/GenBank/DDBJ whole genome shotgun (WGS) entry which is preliminary data.</text>
</comment>
<accession>A0A2M9FXR6</accession>
<organism evidence="3 4">
    <name type="scientific">Minwuia thermotolerans</name>
    <dbReference type="NCBI Taxonomy" id="2056226"/>
    <lineage>
        <taxon>Bacteria</taxon>
        <taxon>Pseudomonadati</taxon>
        <taxon>Pseudomonadota</taxon>
        <taxon>Alphaproteobacteria</taxon>
        <taxon>Minwuiales</taxon>
        <taxon>Minwuiaceae</taxon>
        <taxon>Minwuia</taxon>
    </lineage>
</organism>
<protein>
    <submittedName>
        <fullName evidence="3">Chemotactic signal-response protein chel</fullName>
    </submittedName>
</protein>
<dbReference type="EMBL" id="PHIG01000047">
    <property type="protein sequence ID" value="PJK28258.1"/>
    <property type="molecule type" value="Genomic_DNA"/>
</dbReference>
<dbReference type="OrthoDB" id="7862954at2"/>
<evidence type="ECO:0000256" key="1">
    <source>
        <dbReference type="SAM" id="MobiDB-lite"/>
    </source>
</evidence>
<feature type="region of interest" description="Disordered" evidence="1">
    <location>
        <begin position="1"/>
        <end position="29"/>
    </location>
</feature>
<reference evidence="3 4" key="1">
    <citation type="submission" date="2017-11" db="EMBL/GenBank/DDBJ databases">
        <title>Draft genome sequence of Rhizobiales bacterium SY3-13.</title>
        <authorList>
            <person name="Sun C."/>
        </authorList>
    </citation>
    <scope>NUCLEOTIDE SEQUENCE [LARGE SCALE GENOMIC DNA]</scope>
    <source>
        <strain evidence="3 4">SY3-13</strain>
    </source>
</reference>
<sequence>MAGFEQLNAARNIVPAAPEAPQSAAQRKARETAEDFEAVFISQMLAHMKMGVDPDGAFAGGKGEEAFQSVMNEKYGEAVAEMGGIGIADAIYREILKLQESTE</sequence>
<gene>
    <name evidence="3" type="ORF">CVT23_17960</name>
</gene>